<evidence type="ECO:0000313" key="10">
    <source>
        <dbReference type="Proteomes" id="UP001501612"/>
    </source>
</evidence>
<protein>
    <recommendedName>
        <fullName evidence="7">Endolytic murein transglycosylase</fullName>
        <ecNumber evidence="7">4.2.2.29</ecNumber>
    </recommendedName>
    <alternativeName>
        <fullName evidence="7">Peptidoglycan lytic transglycosylase</fullName>
    </alternativeName>
    <alternativeName>
        <fullName evidence="7">Peptidoglycan polymerization terminase</fullName>
    </alternativeName>
</protein>
<name>A0ABP5B703_9ACTN</name>
<feature type="transmembrane region" description="Helical" evidence="7">
    <location>
        <begin position="77"/>
        <end position="97"/>
    </location>
</feature>
<dbReference type="RefSeq" id="WP_344009634.1">
    <property type="nucleotide sequence ID" value="NZ_BAAAMY010000015.1"/>
</dbReference>
<keyword evidence="4 7" id="KW-0472">Membrane</keyword>
<dbReference type="Gene3D" id="3.30.1490.480">
    <property type="entry name" value="Endolytic murein transglycosylase"/>
    <property type="match status" value="1"/>
</dbReference>
<dbReference type="EMBL" id="BAAAMY010000015">
    <property type="protein sequence ID" value="GAA1932362.1"/>
    <property type="molecule type" value="Genomic_DNA"/>
</dbReference>
<dbReference type="Proteomes" id="UP001501612">
    <property type="component" value="Unassembled WGS sequence"/>
</dbReference>
<keyword evidence="5 7" id="KW-0456">Lyase</keyword>
<dbReference type="NCBIfam" id="TIGR00247">
    <property type="entry name" value="endolytic transglycosylase MltG"/>
    <property type="match status" value="1"/>
</dbReference>
<dbReference type="PANTHER" id="PTHR30518:SF2">
    <property type="entry name" value="ENDOLYTIC MUREIN TRANSGLYCOSYLASE"/>
    <property type="match status" value="1"/>
</dbReference>
<comment type="subcellular location">
    <subcellularLocation>
        <location evidence="7">Cell membrane</location>
        <topology evidence="7">Single-pass membrane protein</topology>
    </subcellularLocation>
</comment>
<feature type="site" description="Important for catalytic activity" evidence="7">
    <location>
        <position position="304"/>
    </location>
</feature>
<evidence type="ECO:0000256" key="6">
    <source>
        <dbReference type="ARBA" id="ARBA00023316"/>
    </source>
</evidence>
<feature type="compositionally biased region" description="Basic and acidic residues" evidence="8">
    <location>
        <begin position="1"/>
        <end position="15"/>
    </location>
</feature>
<keyword evidence="1 7" id="KW-1003">Cell membrane</keyword>
<accession>A0ABP5B703</accession>
<keyword evidence="10" id="KW-1185">Reference proteome</keyword>
<evidence type="ECO:0000256" key="5">
    <source>
        <dbReference type="ARBA" id="ARBA00023239"/>
    </source>
</evidence>
<comment type="caution">
    <text evidence="9">The sequence shown here is derived from an EMBL/GenBank/DDBJ whole genome shotgun (WGS) entry which is preliminary data.</text>
</comment>
<gene>
    <name evidence="7 9" type="primary">mltG</name>
    <name evidence="9" type="ORF">GCM10009737_37940</name>
</gene>
<dbReference type="Pfam" id="PF02618">
    <property type="entry name" value="YceG"/>
    <property type="match status" value="1"/>
</dbReference>
<evidence type="ECO:0000256" key="1">
    <source>
        <dbReference type="ARBA" id="ARBA00022475"/>
    </source>
</evidence>
<dbReference type="InterPro" id="IPR003770">
    <property type="entry name" value="MLTG-like"/>
</dbReference>
<organism evidence="9 10">
    <name type="scientific">Nocardioides lentus</name>
    <dbReference type="NCBI Taxonomy" id="338077"/>
    <lineage>
        <taxon>Bacteria</taxon>
        <taxon>Bacillati</taxon>
        <taxon>Actinomycetota</taxon>
        <taxon>Actinomycetes</taxon>
        <taxon>Propionibacteriales</taxon>
        <taxon>Nocardioidaceae</taxon>
        <taxon>Nocardioides</taxon>
    </lineage>
</organism>
<evidence type="ECO:0000256" key="7">
    <source>
        <dbReference type="HAMAP-Rule" id="MF_02065"/>
    </source>
</evidence>
<evidence type="ECO:0000313" key="9">
    <source>
        <dbReference type="EMBL" id="GAA1932362.1"/>
    </source>
</evidence>
<dbReference type="PANTHER" id="PTHR30518">
    <property type="entry name" value="ENDOLYTIC MUREIN TRANSGLYCOSYLASE"/>
    <property type="match status" value="1"/>
</dbReference>
<evidence type="ECO:0000256" key="4">
    <source>
        <dbReference type="ARBA" id="ARBA00023136"/>
    </source>
</evidence>
<evidence type="ECO:0000256" key="8">
    <source>
        <dbReference type="SAM" id="MobiDB-lite"/>
    </source>
</evidence>
<comment type="function">
    <text evidence="7">Functions as a peptidoglycan terminase that cleaves nascent peptidoglycan strands endolytically to terminate their elongation.</text>
</comment>
<proteinExistence type="inferred from homology"/>
<feature type="region of interest" description="Disordered" evidence="8">
    <location>
        <begin position="1"/>
        <end position="72"/>
    </location>
</feature>
<reference evidence="10" key="1">
    <citation type="journal article" date="2019" name="Int. J. Syst. Evol. Microbiol.">
        <title>The Global Catalogue of Microorganisms (GCM) 10K type strain sequencing project: providing services to taxonomists for standard genome sequencing and annotation.</title>
        <authorList>
            <consortium name="The Broad Institute Genomics Platform"/>
            <consortium name="The Broad Institute Genome Sequencing Center for Infectious Disease"/>
            <person name="Wu L."/>
            <person name="Ma J."/>
        </authorList>
    </citation>
    <scope>NUCLEOTIDE SEQUENCE [LARGE SCALE GENOMIC DNA]</scope>
    <source>
        <strain evidence="10">JCM 14046</strain>
    </source>
</reference>
<dbReference type="EC" id="4.2.2.29" evidence="7"/>
<keyword evidence="2 7" id="KW-0812">Transmembrane</keyword>
<dbReference type="HAMAP" id="MF_02065">
    <property type="entry name" value="MltG"/>
    <property type="match status" value="1"/>
</dbReference>
<sequence length="436" mass="47002">MSDRGHPHPDGHDQPYDPAYDEPAYAEDPAYDVHDDGRDDTAYYDGDPDTVTGESPLPTERRAPGSRRGTRRRTPGVGCLVALVVLALLVAGLYVGVTRGIDAIESRLGGDAEDYPGPGSGRVAFEVATGDSASDIAAGLAEADVVASAEAFTDVAATDDRSMTIQVGTYELRREMSAEDALEVLVNPENLVAGETVTVPEGYTVEQIVDVLVESTGVPQRRWERALEQPDALGLPDYADGNPEGYLFPATYEVGEDPRPREVLGAMVDRWEQAAEEADLEGRAAELGYTPAELMVVASLVEAEARGEDMPRVSRVIYNRIENPGTAGTTGLLQIDAAVNYALGREPIARLTLDEIDSVADSPYNTYTQPGLPPTPIEAPGDDAIEAAANPAEGDWYYYVTVNLETGETKFAETPEEFSQFRAELDEYCDTQSDRC</sequence>
<evidence type="ECO:0000256" key="3">
    <source>
        <dbReference type="ARBA" id="ARBA00022989"/>
    </source>
</evidence>
<dbReference type="CDD" id="cd08010">
    <property type="entry name" value="MltG_like"/>
    <property type="match status" value="1"/>
</dbReference>
<evidence type="ECO:0000256" key="2">
    <source>
        <dbReference type="ARBA" id="ARBA00022692"/>
    </source>
</evidence>
<comment type="catalytic activity">
    <reaction evidence="7">
        <text>a peptidoglycan chain = a peptidoglycan chain with N-acetyl-1,6-anhydromuramyl-[peptide] at the reducing end + a peptidoglycan chain with N-acetylglucosamine at the non-reducing end.</text>
        <dbReference type="EC" id="4.2.2.29"/>
    </reaction>
</comment>
<keyword evidence="3 7" id="KW-1133">Transmembrane helix</keyword>
<feature type="compositionally biased region" description="Basic and acidic residues" evidence="8">
    <location>
        <begin position="31"/>
        <end position="41"/>
    </location>
</feature>
<comment type="similarity">
    <text evidence="7">Belongs to the transglycosylase MltG family.</text>
</comment>
<keyword evidence="6 7" id="KW-0961">Cell wall biogenesis/degradation</keyword>